<dbReference type="InterPro" id="IPR051198">
    <property type="entry name" value="BchE-like"/>
</dbReference>
<keyword evidence="4" id="KW-0408">Iron</keyword>
<proteinExistence type="predicted"/>
<dbReference type="AlphaFoldDB" id="X1SX33"/>
<dbReference type="SUPFAM" id="SSF102114">
    <property type="entry name" value="Radical SAM enzymes"/>
    <property type="match status" value="1"/>
</dbReference>
<keyword evidence="3" id="KW-0479">Metal-binding</keyword>
<dbReference type="GO" id="GO:0005829">
    <property type="term" value="C:cytosol"/>
    <property type="evidence" value="ECO:0007669"/>
    <property type="project" value="TreeGrafter"/>
</dbReference>
<keyword evidence="5" id="KW-0411">Iron-sulfur</keyword>
<accession>X1SX33</accession>
<comment type="cofactor">
    <cofactor evidence="1">
        <name>[4Fe-4S] cluster</name>
        <dbReference type="ChEBI" id="CHEBI:49883"/>
    </cofactor>
</comment>
<name>X1SX33_9ZZZZ</name>
<dbReference type="EMBL" id="BARW01012056">
    <property type="protein sequence ID" value="GAI79895.1"/>
    <property type="molecule type" value="Genomic_DNA"/>
</dbReference>
<evidence type="ECO:0000256" key="2">
    <source>
        <dbReference type="ARBA" id="ARBA00022691"/>
    </source>
</evidence>
<evidence type="ECO:0000313" key="6">
    <source>
        <dbReference type="EMBL" id="GAI79895.1"/>
    </source>
</evidence>
<comment type="caution">
    <text evidence="6">The sequence shown here is derived from an EMBL/GenBank/DDBJ whole genome shotgun (WGS) entry which is preliminary data.</text>
</comment>
<reference evidence="6" key="1">
    <citation type="journal article" date="2014" name="Front. Microbiol.">
        <title>High frequency of phylogenetically diverse reductive dehalogenase-homologous genes in deep subseafloor sedimentary metagenomes.</title>
        <authorList>
            <person name="Kawai M."/>
            <person name="Futagami T."/>
            <person name="Toyoda A."/>
            <person name="Takaki Y."/>
            <person name="Nishi S."/>
            <person name="Hori S."/>
            <person name="Arai W."/>
            <person name="Tsubouchi T."/>
            <person name="Morono Y."/>
            <person name="Uchiyama I."/>
            <person name="Ito T."/>
            <person name="Fujiyama A."/>
            <person name="Inagaki F."/>
            <person name="Takami H."/>
        </authorList>
    </citation>
    <scope>NUCLEOTIDE SEQUENCE</scope>
    <source>
        <strain evidence="6">Expedition CK06-06</strain>
    </source>
</reference>
<gene>
    <name evidence="6" type="ORF">S12H4_22927</name>
</gene>
<evidence type="ECO:0000256" key="5">
    <source>
        <dbReference type="ARBA" id="ARBA00023014"/>
    </source>
</evidence>
<dbReference type="InterPro" id="IPR058240">
    <property type="entry name" value="rSAM_sf"/>
</dbReference>
<dbReference type="GO" id="GO:0046872">
    <property type="term" value="F:metal ion binding"/>
    <property type="evidence" value="ECO:0007669"/>
    <property type="project" value="UniProtKB-KW"/>
</dbReference>
<organism evidence="6">
    <name type="scientific">marine sediment metagenome</name>
    <dbReference type="NCBI Taxonomy" id="412755"/>
    <lineage>
        <taxon>unclassified sequences</taxon>
        <taxon>metagenomes</taxon>
        <taxon>ecological metagenomes</taxon>
    </lineage>
</organism>
<evidence type="ECO:0000256" key="3">
    <source>
        <dbReference type="ARBA" id="ARBA00022723"/>
    </source>
</evidence>
<feature type="non-terminal residue" evidence="6">
    <location>
        <position position="1"/>
    </location>
</feature>
<evidence type="ECO:0000256" key="1">
    <source>
        <dbReference type="ARBA" id="ARBA00001966"/>
    </source>
</evidence>
<protein>
    <recommendedName>
        <fullName evidence="7">Radical SAM core domain-containing protein</fullName>
    </recommendedName>
</protein>
<dbReference type="GO" id="GO:0051536">
    <property type="term" value="F:iron-sulfur cluster binding"/>
    <property type="evidence" value="ECO:0007669"/>
    <property type="project" value="UniProtKB-KW"/>
</dbReference>
<evidence type="ECO:0000256" key="4">
    <source>
        <dbReference type="ARBA" id="ARBA00023004"/>
    </source>
</evidence>
<dbReference type="Gene3D" id="3.80.30.20">
    <property type="entry name" value="tm_1862 like domain"/>
    <property type="match status" value="1"/>
</dbReference>
<evidence type="ECO:0008006" key="7">
    <source>
        <dbReference type="Google" id="ProtNLM"/>
    </source>
</evidence>
<keyword evidence="2" id="KW-0949">S-adenosyl-L-methionine</keyword>
<dbReference type="PANTHER" id="PTHR43409">
    <property type="entry name" value="ANAEROBIC MAGNESIUM-PROTOPORPHYRIN IX MONOMETHYL ESTER CYCLASE-RELATED"/>
    <property type="match status" value="1"/>
</dbReference>
<dbReference type="PANTHER" id="PTHR43409:SF16">
    <property type="entry name" value="SLR0320 PROTEIN"/>
    <property type="match status" value="1"/>
</dbReference>
<dbReference type="InterPro" id="IPR023404">
    <property type="entry name" value="rSAM_horseshoe"/>
</dbReference>
<sequence>VDKNWRKELLLELVRKNIQCYFWLETRVDLIDEEDLELMARLNFKIDFGVDSFSKTMLSIMNKTNNPDSYLKKFINISRKCNELKILHDVFLIFNHPGESKKTYEEHRKFIEDQVLTKLKGGYLRIMYQRFSFFPGSYVFNHAADFQNKYGFNILHPEWWKEGEDHFIISRSVTPSTDEKGNPFFVPLKDVSKEIKDFNTMSREKNLWEKLHSFNL</sequence>